<gene>
    <name evidence="2" type="ORF">A7J05_06735</name>
</gene>
<protein>
    <submittedName>
        <fullName evidence="2">Uncharacterized protein</fullName>
    </submittedName>
</protein>
<reference evidence="2 3" key="1">
    <citation type="submission" date="2016-05" db="EMBL/GenBank/DDBJ databases">
        <authorList>
            <person name="Gu J."/>
        </authorList>
    </citation>
    <scope>NUCLEOTIDE SEQUENCE [LARGE SCALE GENOMIC DNA]</scope>
    <source>
        <strain evidence="2 3">ACCC40021</strain>
    </source>
</reference>
<sequence length="95" mass="10330">MRDDLRVRPALPDHPGEFEERRHVVADHAQLGAVRVTVDDEQRLRVLGQPEEGLLAAEPALGQPAPGEPAEYGTDADRDQAEDDDAQVSSHGGAW</sequence>
<evidence type="ECO:0000313" key="2">
    <source>
        <dbReference type="EMBL" id="APY85452.1"/>
    </source>
</evidence>
<name>A0ABM6GPW6_9ACTN</name>
<evidence type="ECO:0000313" key="3">
    <source>
        <dbReference type="Proteomes" id="UP000187191"/>
    </source>
</evidence>
<proteinExistence type="predicted"/>
<dbReference type="Proteomes" id="UP000187191">
    <property type="component" value="Chromosome"/>
</dbReference>
<feature type="region of interest" description="Disordered" evidence="1">
    <location>
        <begin position="51"/>
        <end position="95"/>
    </location>
</feature>
<keyword evidence="3" id="KW-1185">Reference proteome</keyword>
<dbReference type="EMBL" id="CP015588">
    <property type="protein sequence ID" value="APY85452.1"/>
    <property type="molecule type" value="Genomic_DNA"/>
</dbReference>
<organism evidence="2 3">
    <name type="scientific">Streptomyces alfalfae</name>
    <dbReference type="NCBI Taxonomy" id="1642299"/>
    <lineage>
        <taxon>Bacteria</taxon>
        <taxon>Bacillati</taxon>
        <taxon>Actinomycetota</taxon>
        <taxon>Actinomycetes</taxon>
        <taxon>Kitasatosporales</taxon>
        <taxon>Streptomycetaceae</taxon>
        <taxon>Streptomyces</taxon>
    </lineage>
</organism>
<evidence type="ECO:0000256" key="1">
    <source>
        <dbReference type="SAM" id="MobiDB-lite"/>
    </source>
</evidence>
<accession>A0ABM6GPW6</accession>